<dbReference type="CDD" id="cd06154">
    <property type="entry name" value="YjgF_YER057c_UK114_like_6"/>
    <property type="match status" value="1"/>
</dbReference>
<keyword evidence="2" id="KW-1185">Reference proteome</keyword>
<reference evidence="1 2" key="1">
    <citation type="submission" date="2015-06" db="EMBL/GenBank/DDBJ databases">
        <title>Survival trade-offs in plant roots during colonization by closely related pathogenic and mutualistic fungi.</title>
        <authorList>
            <person name="Hacquard S."/>
            <person name="Kracher B."/>
            <person name="Hiruma K."/>
            <person name="Weinman A."/>
            <person name="Muench P."/>
            <person name="Garrido Oter R."/>
            <person name="Ver Loren van Themaat E."/>
            <person name="Dallerey J.-F."/>
            <person name="Damm U."/>
            <person name="Henrissat B."/>
            <person name="Lespinet O."/>
            <person name="Thon M."/>
            <person name="Kemen E."/>
            <person name="McHardy A.C."/>
            <person name="Schulze-Lefert P."/>
            <person name="O'Connell R.J."/>
        </authorList>
    </citation>
    <scope>NUCLEOTIDE SEQUENCE [LARGE SCALE GENOMIC DNA]</scope>
    <source>
        <strain evidence="1 2">MAFF 238704</strain>
    </source>
</reference>
<evidence type="ECO:0000313" key="2">
    <source>
        <dbReference type="Proteomes" id="UP000076584"/>
    </source>
</evidence>
<dbReference type="AlphaFoldDB" id="A0A166N6A5"/>
<dbReference type="InterPro" id="IPR035959">
    <property type="entry name" value="RutC-like_sf"/>
</dbReference>
<dbReference type="InterPro" id="IPR006175">
    <property type="entry name" value="YjgF/YER057c/UK114"/>
</dbReference>
<dbReference type="PANTHER" id="PTHR43857">
    <property type="entry name" value="BLR7761 PROTEIN"/>
    <property type="match status" value="1"/>
</dbReference>
<gene>
    <name evidence="1" type="ORF">CI238_11203</name>
</gene>
<dbReference type="OrthoDB" id="538640at2759"/>
<dbReference type="STRING" id="1573173.A0A166N6A5"/>
<dbReference type="SUPFAM" id="SSF55298">
    <property type="entry name" value="YjgF-like"/>
    <property type="match status" value="1"/>
</dbReference>
<dbReference type="Proteomes" id="UP000076584">
    <property type="component" value="Unassembled WGS sequence"/>
</dbReference>
<dbReference type="PANTHER" id="PTHR43857:SF1">
    <property type="entry name" value="YJGH FAMILY PROTEIN"/>
    <property type="match status" value="1"/>
</dbReference>
<comment type="caution">
    <text evidence="1">The sequence shown here is derived from an EMBL/GenBank/DDBJ whole genome shotgun (WGS) entry which is preliminary data.</text>
</comment>
<dbReference type="Pfam" id="PF01042">
    <property type="entry name" value="Ribonuc_L-PSP"/>
    <property type="match status" value="1"/>
</dbReference>
<sequence>MTRQNISSGSAFEAQIGYSRAVVSDDFIFVSGTTGYNYQTGVISPNIVEQTEQTMQNIAAALAEAGAEIKDVVRVRYILPDRRDFQKTWPVLQKYFGEVRPAATMVQAGLMEEAMKIEVEVTAKKASASQ</sequence>
<dbReference type="Gene3D" id="3.30.1330.40">
    <property type="entry name" value="RutC-like"/>
    <property type="match status" value="1"/>
</dbReference>
<evidence type="ECO:0000313" key="1">
    <source>
        <dbReference type="EMBL" id="KZL65355.1"/>
    </source>
</evidence>
<accession>A0A166N6A5</accession>
<organism evidence="1 2">
    <name type="scientific">Colletotrichum incanum</name>
    <name type="common">Soybean anthracnose fungus</name>
    <dbReference type="NCBI Taxonomy" id="1573173"/>
    <lineage>
        <taxon>Eukaryota</taxon>
        <taxon>Fungi</taxon>
        <taxon>Dikarya</taxon>
        <taxon>Ascomycota</taxon>
        <taxon>Pezizomycotina</taxon>
        <taxon>Sordariomycetes</taxon>
        <taxon>Hypocreomycetidae</taxon>
        <taxon>Glomerellales</taxon>
        <taxon>Glomerellaceae</taxon>
        <taxon>Colletotrichum</taxon>
        <taxon>Colletotrichum spaethianum species complex</taxon>
    </lineage>
</organism>
<name>A0A166N6A5_COLIC</name>
<proteinExistence type="predicted"/>
<protein>
    <submittedName>
        <fullName evidence="1">Endoribonuclease l-psp</fullName>
    </submittedName>
</protein>
<dbReference type="EMBL" id="LFIW01002627">
    <property type="protein sequence ID" value="KZL65355.1"/>
    <property type="molecule type" value="Genomic_DNA"/>
</dbReference>